<accession>A0A9J6C011</accession>
<dbReference type="AlphaFoldDB" id="A0A9J6C011"/>
<name>A0A9J6C011_POLVA</name>
<dbReference type="EMBL" id="JADBJN010000002">
    <property type="protein sequence ID" value="KAG5675561.1"/>
    <property type="molecule type" value="Genomic_DNA"/>
</dbReference>
<feature type="chain" id="PRO_5039931631" evidence="1">
    <location>
        <begin position="20"/>
        <end position="178"/>
    </location>
</feature>
<evidence type="ECO:0000313" key="3">
    <source>
        <dbReference type="Proteomes" id="UP001107558"/>
    </source>
</evidence>
<gene>
    <name evidence="2" type="ORF">PVAND_005456</name>
</gene>
<comment type="caution">
    <text evidence="2">The sequence shown here is derived from an EMBL/GenBank/DDBJ whole genome shotgun (WGS) entry which is preliminary data.</text>
</comment>
<feature type="signal peptide" evidence="1">
    <location>
        <begin position="1"/>
        <end position="19"/>
    </location>
</feature>
<sequence>MKTENKILLIFFFILMINGEDFDCKKAKLEINYIRNCNNGNHIITIIDNSTIKMDEKCELYTEMCSYIIEYHTAVFDVSISKDNIHHFEDKVDLCHKPKNAQDLSKVAITAFSIPYVCPVASNYTSCGGGKKIFSSNEISKKVVEQLYANNEPTKFFAEINHDTGKSCMEAELKISMI</sequence>
<evidence type="ECO:0000313" key="2">
    <source>
        <dbReference type="EMBL" id="KAG5675561.1"/>
    </source>
</evidence>
<keyword evidence="3" id="KW-1185">Reference proteome</keyword>
<evidence type="ECO:0000256" key="1">
    <source>
        <dbReference type="SAM" id="SignalP"/>
    </source>
</evidence>
<dbReference type="Proteomes" id="UP001107558">
    <property type="component" value="Chromosome 2"/>
</dbReference>
<proteinExistence type="predicted"/>
<reference evidence="2" key="1">
    <citation type="submission" date="2021-03" db="EMBL/GenBank/DDBJ databases">
        <title>Chromosome level genome of the anhydrobiotic midge Polypedilum vanderplanki.</title>
        <authorList>
            <person name="Yoshida Y."/>
            <person name="Kikawada T."/>
            <person name="Gusev O."/>
        </authorList>
    </citation>
    <scope>NUCLEOTIDE SEQUENCE</scope>
    <source>
        <strain evidence="2">NIAS01</strain>
        <tissue evidence="2">Whole body or cell culture</tissue>
    </source>
</reference>
<dbReference type="OrthoDB" id="8184313at2759"/>
<organism evidence="2 3">
    <name type="scientific">Polypedilum vanderplanki</name>
    <name type="common">Sleeping chironomid midge</name>
    <dbReference type="NCBI Taxonomy" id="319348"/>
    <lineage>
        <taxon>Eukaryota</taxon>
        <taxon>Metazoa</taxon>
        <taxon>Ecdysozoa</taxon>
        <taxon>Arthropoda</taxon>
        <taxon>Hexapoda</taxon>
        <taxon>Insecta</taxon>
        <taxon>Pterygota</taxon>
        <taxon>Neoptera</taxon>
        <taxon>Endopterygota</taxon>
        <taxon>Diptera</taxon>
        <taxon>Nematocera</taxon>
        <taxon>Chironomoidea</taxon>
        <taxon>Chironomidae</taxon>
        <taxon>Chironominae</taxon>
        <taxon>Polypedilum</taxon>
        <taxon>Polypedilum</taxon>
    </lineage>
</organism>
<protein>
    <submittedName>
        <fullName evidence="2">Uncharacterized protein</fullName>
    </submittedName>
</protein>
<keyword evidence="1" id="KW-0732">Signal</keyword>